<evidence type="ECO:0000313" key="4">
    <source>
        <dbReference type="Proteomes" id="UP001272987"/>
    </source>
</evidence>
<feature type="compositionally biased region" description="Polar residues" evidence="1">
    <location>
        <begin position="62"/>
        <end position="71"/>
    </location>
</feature>
<dbReference type="AlphaFoldDB" id="A0AAP6BDB2"/>
<name>A0AAP6BDB2_9ACTN</name>
<sequence length="150" mass="15976">MDGVVAAVPVRLVIQAVRLGGTPSAKIFTPMASSSRGSAERGRRSSSSPLRTSAAEPPMGAGSSSTLTRAWSSPAVRRSAYAVQLSVLRPPKRVSALGDRRGGEDGPAAGQDEGGGETRVVPPHHPYKYRLPREGRRLRSRTARSPPRRR</sequence>
<dbReference type="EMBL" id="JARAWP010000063">
    <property type="protein sequence ID" value="MDX3025999.1"/>
    <property type="molecule type" value="Genomic_DNA"/>
</dbReference>
<comment type="caution">
    <text evidence="2">The sequence shown here is derived from an EMBL/GenBank/DDBJ whole genome shotgun (WGS) entry which is preliminary data.</text>
</comment>
<reference evidence="2 4" key="1">
    <citation type="journal article" date="2023" name="Microb. Genom.">
        <title>Mesoterricola silvestris gen. nov., sp. nov., Mesoterricola sediminis sp. nov., Geothrix oryzae sp. nov., Geothrix edaphica sp. nov., Geothrix rubra sp. nov., and Geothrix limicola sp. nov., six novel members of Acidobacteriota isolated from soils.</title>
        <authorList>
            <person name="Weisberg A.J."/>
            <person name="Pearce E."/>
            <person name="Kramer C.G."/>
            <person name="Chang J.H."/>
            <person name="Clarke C.R."/>
        </authorList>
    </citation>
    <scope>NUCLEOTIDE SEQUENCE</scope>
    <source>
        <strain evidence="3 4">NB05-1H</strain>
        <strain evidence="2">NRRL_B-16521</strain>
    </source>
</reference>
<dbReference type="GeneID" id="69813411"/>
<protein>
    <submittedName>
        <fullName evidence="2">Uncharacterized protein</fullName>
    </submittedName>
</protein>
<evidence type="ECO:0000256" key="1">
    <source>
        <dbReference type="SAM" id="MobiDB-lite"/>
    </source>
</evidence>
<organism evidence="2 5">
    <name type="scientific">Streptomyces acidiscabies</name>
    <dbReference type="NCBI Taxonomy" id="42234"/>
    <lineage>
        <taxon>Bacteria</taxon>
        <taxon>Bacillati</taxon>
        <taxon>Actinomycetota</taxon>
        <taxon>Actinomycetes</taxon>
        <taxon>Kitasatosporales</taxon>
        <taxon>Streptomycetaceae</taxon>
        <taxon>Streptomyces</taxon>
    </lineage>
</organism>
<proteinExistence type="predicted"/>
<accession>A0AAP6BDB2</accession>
<feature type="compositionally biased region" description="Basic residues" evidence="1">
    <location>
        <begin position="138"/>
        <end position="150"/>
    </location>
</feature>
<evidence type="ECO:0000313" key="5">
    <source>
        <dbReference type="Proteomes" id="UP001282288"/>
    </source>
</evidence>
<feature type="region of interest" description="Disordered" evidence="1">
    <location>
        <begin position="24"/>
        <end position="150"/>
    </location>
</feature>
<dbReference type="Proteomes" id="UP001282288">
    <property type="component" value="Unassembled WGS sequence"/>
</dbReference>
<dbReference type="Proteomes" id="UP001272987">
    <property type="component" value="Unassembled WGS sequence"/>
</dbReference>
<evidence type="ECO:0000313" key="2">
    <source>
        <dbReference type="EMBL" id="MDX2962654.1"/>
    </source>
</evidence>
<keyword evidence="4" id="KW-1185">Reference proteome</keyword>
<gene>
    <name evidence="2" type="ORF">PV399_23500</name>
    <name evidence="3" type="ORF">PV666_50325</name>
</gene>
<evidence type="ECO:0000313" key="3">
    <source>
        <dbReference type="EMBL" id="MDX3025999.1"/>
    </source>
</evidence>
<dbReference type="EMBL" id="JARAWC010000017">
    <property type="protein sequence ID" value="MDX2962654.1"/>
    <property type="molecule type" value="Genomic_DNA"/>
</dbReference>
<dbReference type="RefSeq" id="WP_178854859.1">
    <property type="nucleotide sequence ID" value="NZ_CP122369.1"/>
</dbReference>